<feature type="region of interest" description="Disordered" evidence="1">
    <location>
        <begin position="1"/>
        <end position="35"/>
    </location>
</feature>
<evidence type="ECO:0000313" key="3">
    <source>
        <dbReference type="EMBL" id="CCC40725.1"/>
    </source>
</evidence>
<dbReference type="Pfam" id="PF07969">
    <property type="entry name" value="Amidohydro_3"/>
    <property type="match status" value="1"/>
</dbReference>
<sequence length="419" mass="45411">MSDNQTQNAHTHDGDNDTRDTTKSTHAQKKSHDDTRIMSVVIENGQVVTPSTVINGSIHIEGDRIKSVGENIKNETLSAADRRIDAAGQYLVPGLIDLHGDDIESHLYPRAGARIETQMALASADRANVAAGITTKFHAISFEVDPEANRSPELGAELTTAVEQTDGLIADHRIHARCEVTQKRCVEAIETLLDADDAGLVSVMSHIPGKGQFRDTDAFIEYYRNSQNHTVAEAEEMIDERGSLELETIRERVRRIVNCARDADIPVASHDDEDPTEVAQLHDIGVNISEYPINIETAKRAHATGMTVTMGAPNLIRGESQWGNLRTADAIEADVVDALVTDYHPMSLLAAVFIDTGEPLPTRVARVSKNPADAIGLTDRGRIEAGARADIAMVDPNPTPTVTRAFVAGAPVYRAEGAK</sequence>
<dbReference type="SUPFAM" id="SSF51556">
    <property type="entry name" value="Metallo-dependent hydrolases"/>
    <property type="match status" value="1"/>
</dbReference>
<dbReference type="OrthoDB" id="8791at2157"/>
<dbReference type="GO" id="GO:0019700">
    <property type="term" value="P:organic phosphonate catabolic process"/>
    <property type="evidence" value="ECO:0007669"/>
    <property type="project" value="InterPro"/>
</dbReference>
<keyword evidence="3" id="KW-0378">Hydrolase</keyword>
<dbReference type="NCBIfam" id="NF011987">
    <property type="entry name" value="PRK15446.2-3"/>
    <property type="match status" value="1"/>
</dbReference>
<dbReference type="InterPro" id="IPR012696">
    <property type="entry name" value="PhnM"/>
</dbReference>
<dbReference type="GO" id="GO:0016810">
    <property type="term" value="F:hydrolase activity, acting on carbon-nitrogen (but not peptide) bonds"/>
    <property type="evidence" value="ECO:0007669"/>
    <property type="project" value="InterPro"/>
</dbReference>
<organism evidence="3 4">
    <name type="scientific">Haloquadratum walsbyi (strain DSM 16854 / JCM 12705 / C23)</name>
    <dbReference type="NCBI Taxonomy" id="768065"/>
    <lineage>
        <taxon>Archaea</taxon>
        <taxon>Methanobacteriati</taxon>
        <taxon>Methanobacteriota</taxon>
        <taxon>Stenosarchaea group</taxon>
        <taxon>Halobacteria</taxon>
        <taxon>Halobacteriales</taxon>
        <taxon>Haloferacaceae</taxon>
        <taxon>Haloquadratum</taxon>
    </lineage>
</organism>
<dbReference type="InterPro" id="IPR011059">
    <property type="entry name" value="Metal-dep_hydrolase_composite"/>
</dbReference>
<dbReference type="Proteomes" id="UP000007954">
    <property type="component" value="Chromosome"/>
</dbReference>
<dbReference type="AlphaFoldDB" id="G0LLB9"/>
<dbReference type="Gene3D" id="3.20.20.140">
    <property type="entry name" value="Metal-dependent hydrolases"/>
    <property type="match status" value="2"/>
</dbReference>
<dbReference type="NCBIfam" id="NF011984">
    <property type="entry name" value="PRK15446.1-5"/>
    <property type="match status" value="1"/>
</dbReference>
<feature type="domain" description="Amidohydrolase 3" evidence="2">
    <location>
        <begin position="225"/>
        <end position="398"/>
    </location>
</feature>
<dbReference type="HOGENOM" id="CLU_060303_1_0_2"/>
<dbReference type="GeneID" id="12447696"/>
<protein>
    <submittedName>
        <fullName evidence="3">Alpha-D-ribose 1-methylphosphonate 5-triphosphate diphosphatase</fullName>
        <ecNumber evidence="3">3.6.1.63</ecNumber>
    </submittedName>
</protein>
<evidence type="ECO:0000259" key="2">
    <source>
        <dbReference type="Pfam" id="PF07969"/>
    </source>
</evidence>
<proteinExistence type="predicted"/>
<gene>
    <name evidence="3" type="primary">phnM</name>
    <name evidence="3" type="ordered locus">Hqrw_2919</name>
</gene>
<dbReference type="PIRSF" id="PIRSF038971">
    <property type="entry name" value="PhnM"/>
    <property type="match status" value="1"/>
</dbReference>
<dbReference type="EMBL" id="FR746099">
    <property type="protein sequence ID" value="CCC40725.1"/>
    <property type="molecule type" value="Genomic_DNA"/>
</dbReference>
<dbReference type="RefSeq" id="WP_014556272.1">
    <property type="nucleotide sequence ID" value="NC_017459.1"/>
</dbReference>
<dbReference type="EC" id="3.6.1.63" evidence="3"/>
<dbReference type="KEGG" id="hwc:Hqrw_2919"/>
<dbReference type="NCBIfam" id="NF011990">
    <property type="entry name" value="PRK15446.2-6"/>
    <property type="match status" value="1"/>
</dbReference>
<evidence type="ECO:0000313" key="4">
    <source>
        <dbReference type="Proteomes" id="UP000007954"/>
    </source>
</evidence>
<reference evidence="3 4" key="1">
    <citation type="journal article" date="2011" name="PLoS ONE">
        <title>Haloquadratum walsbyi: limited diversity in a global pond.</title>
        <authorList>
            <person name="Dyall-Smith M."/>
            <person name="Pfeiffer F."/>
            <person name="Klee K."/>
            <person name="Palm P."/>
            <person name="Gross K."/>
            <person name="Schuster S.C."/>
            <person name="Rampp M."/>
            <person name="Oesterhelt D."/>
        </authorList>
    </citation>
    <scope>NUCLEOTIDE SEQUENCE [LARGE SCALE GENOMIC DNA]</scope>
    <source>
        <strain evidence="4">DSM 16854 / JCM 12705 / C23</strain>
    </source>
</reference>
<dbReference type="InterPro" id="IPR032466">
    <property type="entry name" value="Metal_Hydrolase"/>
</dbReference>
<dbReference type="InterPro" id="IPR051781">
    <property type="entry name" value="Metallo-dep_Hydrolase"/>
</dbReference>
<dbReference type="PANTHER" id="PTHR43135:SF3">
    <property type="entry name" value="ALPHA-D-RIBOSE 1-METHYLPHOSPHONATE 5-TRIPHOSPHATE DIPHOSPHATASE"/>
    <property type="match status" value="1"/>
</dbReference>
<evidence type="ECO:0000256" key="1">
    <source>
        <dbReference type="SAM" id="MobiDB-lite"/>
    </source>
</evidence>
<feature type="compositionally biased region" description="Basic and acidic residues" evidence="1">
    <location>
        <begin position="10"/>
        <end position="23"/>
    </location>
</feature>
<dbReference type="SUPFAM" id="SSF51338">
    <property type="entry name" value="Composite domain of metallo-dependent hydrolases"/>
    <property type="match status" value="1"/>
</dbReference>
<accession>G0LLB9</accession>
<name>G0LLB9_HALWC</name>
<dbReference type="InterPro" id="IPR013108">
    <property type="entry name" value="Amidohydro_3"/>
</dbReference>
<dbReference type="PANTHER" id="PTHR43135">
    <property type="entry name" value="ALPHA-D-RIBOSE 1-METHYLPHOSPHONATE 5-TRIPHOSPHATE DIPHOSPHATASE"/>
    <property type="match status" value="1"/>
</dbReference>